<feature type="transmembrane region" description="Helical" evidence="1">
    <location>
        <begin position="192"/>
        <end position="210"/>
    </location>
</feature>
<organism evidence="2 3">
    <name type="scientific">Thelohanellus kitauei</name>
    <name type="common">Myxosporean</name>
    <dbReference type="NCBI Taxonomy" id="669202"/>
    <lineage>
        <taxon>Eukaryota</taxon>
        <taxon>Metazoa</taxon>
        <taxon>Cnidaria</taxon>
        <taxon>Myxozoa</taxon>
        <taxon>Myxosporea</taxon>
        <taxon>Bivalvulida</taxon>
        <taxon>Platysporina</taxon>
        <taxon>Myxobolidae</taxon>
        <taxon>Thelohanellus</taxon>
    </lineage>
</organism>
<evidence type="ECO:0000256" key="1">
    <source>
        <dbReference type="SAM" id="Phobius"/>
    </source>
</evidence>
<evidence type="ECO:0000313" key="2">
    <source>
        <dbReference type="EMBL" id="KII66602.1"/>
    </source>
</evidence>
<proteinExistence type="predicted"/>
<accession>A0A0C2MYC5</accession>
<keyword evidence="3" id="KW-1185">Reference proteome</keyword>
<keyword evidence="1" id="KW-0472">Membrane</keyword>
<dbReference type="AlphaFoldDB" id="A0A0C2MYC5"/>
<gene>
    <name evidence="2" type="ORF">RF11_09837</name>
</gene>
<evidence type="ECO:0000313" key="3">
    <source>
        <dbReference type="Proteomes" id="UP000031668"/>
    </source>
</evidence>
<sequence>MGLIFDIDYSKSLYLHIIFSHRKTFFDDTDIKDFTTKGSKFMIHFYENREKSSLYIKCYFLVSQKEIDFRQCNISHFHGSNQTFHTNSIGYQFRFDRSIRYEFERHFIFFEINGDTDEFIDIRIFNMSIQFQNTKKICAIKSDKYNVIQASFDSKDLIYPCMSNGTNVSVIGHYITQNNGNSYKEIRLKWKIFWIIMTIFISVLISVKIYQLSFLQRKFFDVINSEESIQCAELNKPL</sequence>
<reference evidence="2 3" key="1">
    <citation type="journal article" date="2014" name="Genome Biol. Evol.">
        <title>The genome of the myxosporean Thelohanellus kitauei shows adaptations to nutrient acquisition within its fish host.</title>
        <authorList>
            <person name="Yang Y."/>
            <person name="Xiong J."/>
            <person name="Zhou Z."/>
            <person name="Huo F."/>
            <person name="Miao W."/>
            <person name="Ran C."/>
            <person name="Liu Y."/>
            <person name="Zhang J."/>
            <person name="Feng J."/>
            <person name="Wang M."/>
            <person name="Wang M."/>
            <person name="Wang L."/>
            <person name="Yao B."/>
        </authorList>
    </citation>
    <scope>NUCLEOTIDE SEQUENCE [LARGE SCALE GENOMIC DNA]</scope>
    <source>
        <strain evidence="2">Wuqing</strain>
    </source>
</reference>
<keyword evidence="1" id="KW-1133">Transmembrane helix</keyword>
<protein>
    <submittedName>
        <fullName evidence="2">Uncharacterized protein</fullName>
    </submittedName>
</protein>
<keyword evidence="1" id="KW-0812">Transmembrane</keyword>
<name>A0A0C2MYC5_THEKT</name>
<dbReference type="EMBL" id="JWZT01003507">
    <property type="protein sequence ID" value="KII66602.1"/>
    <property type="molecule type" value="Genomic_DNA"/>
</dbReference>
<dbReference type="Proteomes" id="UP000031668">
    <property type="component" value="Unassembled WGS sequence"/>
</dbReference>
<comment type="caution">
    <text evidence="2">The sequence shown here is derived from an EMBL/GenBank/DDBJ whole genome shotgun (WGS) entry which is preliminary data.</text>
</comment>